<protein>
    <submittedName>
        <fullName evidence="1">Uncharacterized protein</fullName>
    </submittedName>
</protein>
<gene>
    <name evidence="1" type="ORF">CF394_04685</name>
</gene>
<organism evidence="1 2">
    <name type="scientific">Tetzosporium hominis</name>
    <dbReference type="NCBI Taxonomy" id="2020506"/>
    <lineage>
        <taxon>Bacteria</taxon>
        <taxon>Bacillati</taxon>
        <taxon>Bacillota</taxon>
        <taxon>Bacilli</taxon>
        <taxon>Bacillales</taxon>
        <taxon>Caryophanaceae</taxon>
        <taxon>Tetzosporium</taxon>
    </lineage>
</organism>
<dbReference type="AlphaFoldDB" id="A0A264W732"/>
<dbReference type="EMBL" id="NOKQ01000187">
    <property type="protein sequence ID" value="OZS78837.1"/>
    <property type="molecule type" value="Genomic_DNA"/>
</dbReference>
<reference evidence="1 2" key="1">
    <citation type="submission" date="2017-07" db="EMBL/GenBank/DDBJ databases">
        <title>Tetzosporium hominis gen.nov. sp.nov.</title>
        <authorList>
            <person name="Tetz G."/>
            <person name="Tetz V."/>
        </authorList>
    </citation>
    <scope>NUCLEOTIDE SEQUENCE [LARGE SCALE GENOMIC DNA]</scope>
    <source>
        <strain evidence="1 2">VT-49</strain>
    </source>
</reference>
<dbReference type="OrthoDB" id="9847801at2"/>
<name>A0A264W732_9BACL</name>
<sequence>MRYILASLTICLLCYAVQVDLSKTPETTLCDPLSEYSLEIASPAGSLEEVYATSNAPISFLEWTHLLNQLNPNERNFSNRSFV</sequence>
<keyword evidence="2" id="KW-1185">Reference proteome</keyword>
<evidence type="ECO:0000313" key="1">
    <source>
        <dbReference type="EMBL" id="OZS78837.1"/>
    </source>
</evidence>
<dbReference type="Proteomes" id="UP000217065">
    <property type="component" value="Unassembled WGS sequence"/>
</dbReference>
<dbReference type="RefSeq" id="WP_094942070.1">
    <property type="nucleotide sequence ID" value="NZ_NOKQ01000187.1"/>
</dbReference>
<evidence type="ECO:0000313" key="2">
    <source>
        <dbReference type="Proteomes" id="UP000217065"/>
    </source>
</evidence>
<comment type="caution">
    <text evidence="1">The sequence shown here is derived from an EMBL/GenBank/DDBJ whole genome shotgun (WGS) entry which is preliminary data.</text>
</comment>
<proteinExistence type="predicted"/>
<accession>A0A264W732</accession>